<sequence>MDYPLRFVDQLRPHLKALRKKRGLTQAQAGALVGVSQARIAEIEANPGAVGLEHLAKLLSALGASFYLRDDAPPSSGPVYAMEEGPEYTSSQDTDVKVPEGWTTRKMNGGSVLVTLSAQEPDAAAAQSSDEDGAAQVGSTAPGALLRQLQALNPGKDVKPTSRRSFVIRPKADSW</sequence>
<dbReference type="EMBL" id="JAUSRD010000005">
    <property type="protein sequence ID" value="MDP9893541.1"/>
    <property type="molecule type" value="Genomic_DNA"/>
</dbReference>
<dbReference type="InterPro" id="IPR010982">
    <property type="entry name" value="Lambda_DNA-bd_dom_sf"/>
</dbReference>
<evidence type="ECO:0000256" key="1">
    <source>
        <dbReference type="SAM" id="MobiDB-lite"/>
    </source>
</evidence>
<dbReference type="CDD" id="cd00093">
    <property type="entry name" value="HTH_XRE"/>
    <property type="match status" value="1"/>
</dbReference>
<evidence type="ECO:0000259" key="2">
    <source>
        <dbReference type="PROSITE" id="PS50943"/>
    </source>
</evidence>
<dbReference type="AlphaFoldDB" id="A0AAW8CWF2"/>
<evidence type="ECO:0000313" key="3">
    <source>
        <dbReference type="EMBL" id="MDP9893541.1"/>
    </source>
</evidence>
<dbReference type="SMART" id="SM00530">
    <property type="entry name" value="HTH_XRE"/>
    <property type="match status" value="1"/>
</dbReference>
<evidence type="ECO:0000313" key="4">
    <source>
        <dbReference type="Proteomes" id="UP001242045"/>
    </source>
</evidence>
<feature type="region of interest" description="Disordered" evidence="1">
    <location>
        <begin position="120"/>
        <end position="175"/>
    </location>
</feature>
<dbReference type="SUPFAM" id="SSF47413">
    <property type="entry name" value="lambda repressor-like DNA-binding domains"/>
    <property type="match status" value="1"/>
</dbReference>
<dbReference type="PROSITE" id="PS50943">
    <property type="entry name" value="HTH_CROC1"/>
    <property type="match status" value="1"/>
</dbReference>
<protein>
    <submittedName>
        <fullName evidence="3">HTH-type transcriptional regulator/antitoxin HipB</fullName>
    </submittedName>
</protein>
<dbReference type="Proteomes" id="UP001242045">
    <property type="component" value="Unassembled WGS sequence"/>
</dbReference>
<organism evidence="3 4">
    <name type="scientific">Variovorax boronicumulans</name>
    <dbReference type="NCBI Taxonomy" id="436515"/>
    <lineage>
        <taxon>Bacteria</taxon>
        <taxon>Pseudomonadati</taxon>
        <taxon>Pseudomonadota</taxon>
        <taxon>Betaproteobacteria</taxon>
        <taxon>Burkholderiales</taxon>
        <taxon>Comamonadaceae</taxon>
        <taxon>Variovorax</taxon>
    </lineage>
</organism>
<name>A0AAW8CWF2_9BURK</name>
<dbReference type="RefSeq" id="WP_307511700.1">
    <property type="nucleotide sequence ID" value="NZ_JAUSRD010000005.1"/>
</dbReference>
<gene>
    <name evidence="3" type="ORF">J2W31_002656</name>
</gene>
<comment type="caution">
    <text evidence="3">The sequence shown here is derived from an EMBL/GenBank/DDBJ whole genome shotgun (WGS) entry which is preliminary data.</text>
</comment>
<dbReference type="Gene3D" id="1.10.260.40">
    <property type="entry name" value="lambda repressor-like DNA-binding domains"/>
    <property type="match status" value="1"/>
</dbReference>
<dbReference type="GO" id="GO:0003677">
    <property type="term" value="F:DNA binding"/>
    <property type="evidence" value="ECO:0007669"/>
    <property type="project" value="InterPro"/>
</dbReference>
<feature type="domain" description="HTH cro/C1-type" evidence="2">
    <location>
        <begin position="15"/>
        <end position="69"/>
    </location>
</feature>
<dbReference type="InterPro" id="IPR001387">
    <property type="entry name" value="Cro/C1-type_HTH"/>
</dbReference>
<dbReference type="Pfam" id="PF01381">
    <property type="entry name" value="HTH_3"/>
    <property type="match status" value="1"/>
</dbReference>
<accession>A0AAW8CWF2</accession>
<reference evidence="3" key="1">
    <citation type="submission" date="2023-07" db="EMBL/GenBank/DDBJ databases">
        <title>Sorghum-associated microbial communities from plants grown in Nebraska, USA.</title>
        <authorList>
            <person name="Schachtman D."/>
        </authorList>
    </citation>
    <scope>NUCLEOTIDE SEQUENCE</scope>
    <source>
        <strain evidence="3">DS3754</strain>
    </source>
</reference>
<proteinExistence type="predicted"/>